<accession>A0A8H9GGE0</accession>
<evidence type="ECO:0000313" key="1">
    <source>
        <dbReference type="EMBL" id="GGM23990.1"/>
    </source>
</evidence>
<comment type="caution">
    <text evidence="1">The sequence shown here is derived from an EMBL/GenBank/DDBJ whole genome shotgun (WGS) entry which is preliminary data.</text>
</comment>
<gene>
    <name evidence="1" type="ORF">GCM10010102_19600</name>
</gene>
<name>A0A8H9GGE0_9MICO</name>
<dbReference type="Proteomes" id="UP000655589">
    <property type="component" value="Unassembled WGS sequence"/>
</dbReference>
<sequence length="126" mass="13815">MTTDAIESRIANALFDVQPARVSWIARPSIALVRAMYKGLWVGGRATITPTEYHFHPNAMNRVAHAGVIDFVIPLVDITHVSTKWGFISSLVIVQAGGQEIRIRCYRAKKFAARLREAVAAARGGA</sequence>
<protein>
    <submittedName>
        <fullName evidence="1">Uncharacterized protein</fullName>
    </submittedName>
</protein>
<proteinExistence type="predicted"/>
<reference evidence="1" key="2">
    <citation type="submission" date="2020-09" db="EMBL/GenBank/DDBJ databases">
        <authorList>
            <person name="Sun Q."/>
            <person name="Ohkuma M."/>
        </authorList>
    </citation>
    <scope>NUCLEOTIDE SEQUENCE</scope>
    <source>
        <strain evidence="1">JCM 3051</strain>
    </source>
</reference>
<evidence type="ECO:0000313" key="2">
    <source>
        <dbReference type="Proteomes" id="UP000655589"/>
    </source>
</evidence>
<dbReference type="RefSeq" id="WP_171104906.1">
    <property type="nucleotide sequence ID" value="NZ_BMPT01000006.1"/>
</dbReference>
<reference evidence="1" key="1">
    <citation type="journal article" date="2014" name="Int. J. Syst. Evol. Microbiol.">
        <title>Complete genome sequence of Corynebacterium casei LMG S-19264T (=DSM 44701T), isolated from a smear-ripened cheese.</title>
        <authorList>
            <consortium name="US DOE Joint Genome Institute (JGI-PGF)"/>
            <person name="Walter F."/>
            <person name="Albersmeier A."/>
            <person name="Kalinowski J."/>
            <person name="Ruckert C."/>
        </authorList>
    </citation>
    <scope>NUCLEOTIDE SEQUENCE</scope>
    <source>
        <strain evidence="1">JCM 3051</strain>
    </source>
</reference>
<dbReference type="EMBL" id="BMPT01000006">
    <property type="protein sequence ID" value="GGM23990.1"/>
    <property type="molecule type" value="Genomic_DNA"/>
</dbReference>
<dbReference type="AlphaFoldDB" id="A0A8H9GGE0"/>
<keyword evidence="2" id="KW-1185">Reference proteome</keyword>
<organism evidence="1 2">
    <name type="scientific">Promicromonospora citrea</name>
    <dbReference type="NCBI Taxonomy" id="43677"/>
    <lineage>
        <taxon>Bacteria</taxon>
        <taxon>Bacillati</taxon>
        <taxon>Actinomycetota</taxon>
        <taxon>Actinomycetes</taxon>
        <taxon>Micrococcales</taxon>
        <taxon>Promicromonosporaceae</taxon>
        <taxon>Promicromonospora</taxon>
    </lineage>
</organism>